<keyword evidence="1 3" id="KW-0732">Signal</keyword>
<feature type="compositionally biased region" description="Low complexity" evidence="2">
    <location>
        <begin position="156"/>
        <end position="181"/>
    </location>
</feature>
<reference evidence="5" key="2">
    <citation type="journal article" date="2022" name="Microb. Genom.">
        <title>A chromosome-scale genome assembly of the tomato pathogen Cladosporium fulvum reveals a compartmentalized genome architecture and the presence of a dispensable chromosome.</title>
        <authorList>
            <person name="Zaccaron A.Z."/>
            <person name="Chen L.H."/>
            <person name="Samaras A."/>
            <person name="Stergiopoulos I."/>
        </authorList>
    </citation>
    <scope>NUCLEOTIDE SEQUENCE</scope>
    <source>
        <strain evidence="5">Race5_Kim</strain>
    </source>
</reference>
<keyword evidence="6" id="KW-1185">Reference proteome</keyword>
<feature type="domain" description="Yeast cell wall synthesis Kre9/Knh1-like N-terminal" evidence="4">
    <location>
        <begin position="28"/>
        <end position="115"/>
    </location>
</feature>
<organism evidence="5 6">
    <name type="scientific">Passalora fulva</name>
    <name type="common">Tomato leaf mold</name>
    <name type="synonym">Cladosporium fulvum</name>
    <dbReference type="NCBI Taxonomy" id="5499"/>
    <lineage>
        <taxon>Eukaryota</taxon>
        <taxon>Fungi</taxon>
        <taxon>Dikarya</taxon>
        <taxon>Ascomycota</taxon>
        <taxon>Pezizomycotina</taxon>
        <taxon>Dothideomycetes</taxon>
        <taxon>Dothideomycetidae</taxon>
        <taxon>Mycosphaerellales</taxon>
        <taxon>Mycosphaerellaceae</taxon>
        <taxon>Fulvia</taxon>
    </lineage>
</organism>
<dbReference type="InterPro" id="IPR052982">
    <property type="entry name" value="SRP1/TIP1-like"/>
</dbReference>
<accession>A0A9Q8L5D0</accession>
<dbReference type="PANTHER" id="PTHR40633">
    <property type="entry name" value="MATRIX PROTEIN, PUTATIVE (AFU_ORTHOLOGUE AFUA_8G05410)-RELATED"/>
    <property type="match status" value="1"/>
</dbReference>
<dbReference type="Pfam" id="PF10342">
    <property type="entry name" value="Kre9_KNH"/>
    <property type="match status" value="1"/>
</dbReference>
<dbReference type="PANTHER" id="PTHR40633:SF1">
    <property type="entry name" value="GPI ANCHORED SERINE-THREONINE RICH PROTEIN (AFU_ORTHOLOGUE AFUA_1G03630)"/>
    <property type="match status" value="1"/>
</dbReference>
<feature type="region of interest" description="Disordered" evidence="2">
    <location>
        <begin position="102"/>
        <end position="137"/>
    </location>
</feature>
<feature type="compositionally biased region" description="Polar residues" evidence="2">
    <location>
        <begin position="182"/>
        <end position="197"/>
    </location>
</feature>
<feature type="region of interest" description="Disordered" evidence="2">
    <location>
        <begin position="156"/>
        <end position="208"/>
    </location>
</feature>
<proteinExistence type="predicted"/>
<name>A0A9Q8L5D0_PASFU</name>
<dbReference type="EMBL" id="CP090163">
    <property type="protein sequence ID" value="UJO11166.1"/>
    <property type="molecule type" value="Genomic_DNA"/>
</dbReference>
<feature type="compositionally biased region" description="Low complexity" evidence="2">
    <location>
        <begin position="117"/>
        <end position="136"/>
    </location>
</feature>
<dbReference type="AlphaFoldDB" id="A0A9Q8L5D0"/>
<dbReference type="GeneID" id="71980471"/>
<evidence type="ECO:0000313" key="5">
    <source>
        <dbReference type="EMBL" id="UJO11166.1"/>
    </source>
</evidence>
<feature type="signal peptide" evidence="3">
    <location>
        <begin position="1"/>
        <end position="18"/>
    </location>
</feature>
<evidence type="ECO:0000256" key="1">
    <source>
        <dbReference type="ARBA" id="ARBA00022729"/>
    </source>
</evidence>
<dbReference type="OMA" id="PAIITWI"/>
<evidence type="ECO:0000259" key="4">
    <source>
        <dbReference type="Pfam" id="PF10342"/>
    </source>
</evidence>
<dbReference type="Proteomes" id="UP000756132">
    <property type="component" value="Chromosome 1"/>
</dbReference>
<evidence type="ECO:0000256" key="2">
    <source>
        <dbReference type="SAM" id="MobiDB-lite"/>
    </source>
</evidence>
<gene>
    <name evidence="5" type="ORF">CLAFUR5_00593</name>
</gene>
<evidence type="ECO:0000313" key="6">
    <source>
        <dbReference type="Proteomes" id="UP000756132"/>
    </source>
</evidence>
<protein>
    <submittedName>
        <fullName evidence="5">Cell wall protein</fullName>
    </submittedName>
</protein>
<feature type="chain" id="PRO_5040192148" evidence="3">
    <location>
        <begin position="19"/>
        <end position="234"/>
    </location>
</feature>
<dbReference type="KEGG" id="ffu:CLAFUR5_00593"/>
<dbReference type="RefSeq" id="XP_047755532.1">
    <property type="nucleotide sequence ID" value="XM_047899741.1"/>
</dbReference>
<dbReference type="OrthoDB" id="2260257at2759"/>
<reference evidence="5" key="1">
    <citation type="submission" date="2021-12" db="EMBL/GenBank/DDBJ databases">
        <authorList>
            <person name="Zaccaron A."/>
            <person name="Stergiopoulos I."/>
        </authorList>
    </citation>
    <scope>NUCLEOTIDE SEQUENCE</scope>
    <source>
        <strain evidence="5">Race5_Kim</strain>
    </source>
</reference>
<evidence type="ECO:0000256" key="3">
    <source>
        <dbReference type="SAM" id="SignalP"/>
    </source>
</evidence>
<sequence>MLFTRSFIAALLSAVASAQSNANPFKNPVGGRQAAAGQSLTLEWNPTTDGTVSLILRSGSSGNLAEGTPIASNIPNSGSYTWDIPSDIVRGADYTVEIVADSDSSETNFTPPFAVDSTNTTPASTSADSSSAAVTARPSAFPLPSGVTIDTVAHSSTASNTESATNTESSASATDSSESSTMITGTSSRASSSQAPTATGDAVTTGPATQTGAAARATAAAGFLGVVALGALAL</sequence>
<dbReference type="InterPro" id="IPR018466">
    <property type="entry name" value="Kre9/Knh1-like_N"/>
</dbReference>